<dbReference type="Pfam" id="PF05598">
    <property type="entry name" value="DUF772"/>
    <property type="match status" value="1"/>
</dbReference>
<evidence type="ECO:0000259" key="1">
    <source>
        <dbReference type="Pfam" id="PF05598"/>
    </source>
</evidence>
<dbReference type="EMBL" id="EQ984760">
    <property type="protein sequence ID" value="EEF23753.1"/>
    <property type="molecule type" value="Genomic_DNA"/>
</dbReference>
<sequence>MRGMDEMQEALFTTVKLEDFVPADHPLRPIRLLVHQALKRLNGLFGIIYADSGRASIAPEKLVRALLLQVFYSVRSERMLMEQMQYNLLFRWFVGLAIEDTVWNHSVFSKNRDRLLEHEVVESFFTEVMTLADRQ</sequence>
<dbReference type="Proteomes" id="UP000008311">
    <property type="component" value="Unassembled WGS sequence"/>
</dbReference>
<reference evidence="3" key="1">
    <citation type="journal article" date="2010" name="Nat. Biotechnol.">
        <title>Draft genome sequence of the oilseed species Ricinus communis.</title>
        <authorList>
            <person name="Chan A.P."/>
            <person name="Crabtree J."/>
            <person name="Zhao Q."/>
            <person name="Lorenzi H."/>
            <person name="Orvis J."/>
            <person name="Puiu D."/>
            <person name="Melake-Berhan A."/>
            <person name="Jones K.M."/>
            <person name="Redman J."/>
            <person name="Chen G."/>
            <person name="Cahoon E.B."/>
            <person name="Gedil M."/>
            <person name="Stanke M."/>
            <person name="Haas B.J."/>
            <person name="Wortman J.R."/>
            <person name="Fraser-Liggett C.M."/>
            <person name="Ravel J."/>
            <person name="Rabinowicz P.D."/>
        </authorList>
    </citation>
    <scope>NUCLEOTIDE SEQUENCE [LARGE SCALE GENOMIC DNA]</scope>
    <source>
        <strain evidence="3">cv. Hale</strain>
    </source>
</reference>
<dbReference type="InParanoid" id="B9TK62"/>
<organism evidence="2 3">
    <name type="scientific">Ricinus communis</name>
    <name type="common">Castor bean</name>
    <dbReference type="NCBI Taxonomy" id="3988"/>
    <lineage>
        <taxon>Eukaryota</taxon>
        <taxon>Viridiplantae</taxon>
        <taxon>Streptophyta</taxon>
        <taxon>Embryophyta</taxon>
        <taxon>Tracheophyta</taxon>
        <taxon>Spermatophyta</taxon>
        <taxon>Magnoliopsida</taxon>
        <taxon>eudicotyledons</taxon>
        <taxon>Gunneridae</taxon>
        <taxon>Pentapetalae</taxon>
        <taxon>rosids</taxon>
        <taxon>fabids</taxon>
        <taxon>Malpighiales</taxon>
        <taxon>Euphorbiaceae</taxon>
        <taxon>Acalyphoideae</taxon>
        <taxon>Acalypheae</taxon>
        <taxon>Ricinus</taxon>
    </lineage>
</organism>
<accession>B9TK62</accession>
<evidence type="ECO:0000313" key="3">
    <source>
        <dbReference type="Proteomes" id="UP000008311"/>
    </source>
</evidence>
<dbReference type="PANTHER" id="PTHR35604">
    <property type="entry name" value="TRANSPOSASE INSH FOR INSERTION SEQUENCE ELEMENT IS5A-RELATED"/>
    <property type="match status" value="1"/>
</dbReference>
<evidence type="ECO:0000313" key="2">
    <source>
        <dbReference type="EMBL" id="EEF23753.1"/>
    </source>
</evidence>
<proteinExistence type="predicted"/>
<protein>
    <recommendedName>
        <fullName evidence="1">Transposase InsH N-terminal domain-containing protein</fullName>
    </recommendedName>
</protein>
<name>B9TK62_RICCO</name>
<dbReference type="AlphaFoldDB" id="B9TK62"/>
<feature type="non-terminal residue" evidence="2">
    <location>
        <position position="135"/>
    </location>
</feature>
<keyword evidence="3" id="KW-1185">Reference proteome</keyword>
<dbReference type="PANTHER" id="PTHR35604:SF2">
    <property type="entry name" value="TRANSPOSASE INSH FOR INSERTION SEQUENCE ELEMENT IS5A-RELATED"/>
    <property type="match status" value="1"/>
</dbReference>
<gene>
    <name evidence="2" type="ORF">RCOM_2117670</name>
</gene>
<feature type="domain" description="Transposase InsH N-terminal" evidence="1">
    <location>
        <begin position="16"/>
        <end position="114"/>
    </location>
</feature>
<dbReference type="InterPro" id="IPR008490">
    <property type="entry name" value="Transposase_InsH_N"/>
</dbReference>